<dbReference type="AlphaFoldDB" id="A0A4R2NSL3"/>
<dbReference type="EMBL" id="SLXK01000022">
    <property type="protein sequence ID" value="TCP24933.1"/>
    <property type="molecule type" value="Genomic_DNA"/>
</dbReference>
<name>A0A4R2NSL3_9BACL</name>
<gene>
    <name evidence="1" type="ORF">EV207_12236</name>
</gene>
<protein>
    <submittedName>
        <fullName evidence="1">Uncharacterized protein</fullName>
    </submittedName>
</protein>
<keyword evidence="2" id="KW-1185">Reference proteome</keyword>
<accession>A0A4R2NSL3</accession>
<dbReference type="Proteomes" id="UP000295416">
    <property type="component" value="Unassembled WGS sequence"/>
</dbReference>
<reference evidence="1 2" key="1">
    <citation type="submission" date="2019-03" db="EMBL/GenBank/DDBJ databases">
        <title>Genomic Encyclopedia of Type Strains, Phase IV (KMG-IV): sequencing the most valuable type-strain genomes for metagenomic binning, comparative biology and taxonomic classification.</title>
        <authorList>
            <person name="Goeker M."/>
        </authorList>
    </citation>
    <scope>NUCLEOTIDE SEQUENCE [LARGE SCALE GENOMIC DNA]</scope>
    <source>
        <strain evidence="1 2">DSM 19377</strain>
    </source>
</reference>
<proteinExistence type="predicted"/>
<sequence length="46" mass="5075">MVSPKVIIMLQKIRLSAEFRQLAMVGGENIGGIFCGILIENGNEKR</sequence>
<evidence type="ECO:0000313" key="2">
    <source>
        <dbReference type="Proteomes" id="UP000295416"/>
    </source>
</evidence>
<evidence type="ECO:0000313" key="1">
    <source>
        <dbReference type="EMBL" id="TCP24933.1"/>
    </source>
</evidence>
<comment type="caution">
    <text evidence="1">The sequence shown here is derived from an EMBL/GenBank/DDBJ whole genome shotgun (WGS) entry which is preliminary data.</text>
</comment>
<organism evidence="1 2">
    <name type="scientific">Scopulibacillus darangshiensis</name>
    <dbReference type="NCBI Taxonomy" id="442528"/>
    <lineage>
        <taxon>Bacteria</taxon>
        <taxon>Bacillati</taxon>
        <taxon>Bacillota</taxon>
        <taxon>Bacilli</taxon>
        <taxon>Bacillales</taxon>
        <taxon>Sporolactobacillaceae</taxon>
        <taxon>Scopulibacillus</taxon>
    </lineage>
</organism>